<gene>
    <name evidence="3" type="ORF">EV200_109130</name>
    <name evidence="2" type="ORF">GCM10011413_15310</name>
</gene>
<dbReference type="OrthoDB" id="1098628at2"/>
<dbReference type="Pfam" id="PF17293">
    <property type="entry name" value="Arm-DNA-bind_5"/>
    <property type="match status" value="1"/>
</dbReference>
<dbReference type="EMBL" id="SLWO01000009">
    <property type="protein sequence ID" value="TCO19947.1"/>
    <property type="molecule type" value="Genomic_DNA"/>
</dbReference>
<dbReference type="Proteomes" id="UP000622648">
    <property type="component" value="Unassembled WGS sequence"/>
</dbReference>
<evidence type="ECO:0000313" key="2">
    <source>
        <dbReference type="EMBL" id="GGE50028.1"/>
    </source>
</evidence>
<dbReference type="AlphaFoldDB" id="A0A4V2RYI7"/>
<evidence type="ECO:0000313" key="3">
    <source>
        <dbReference type="EMBL" id="TCO19947.1"/>
    </source>
</evidence>
<accession>A0A4V2RYI7</accession>
<reference evidence="2" key="1">
    <citation type="journal article" date="2014" name="Int. J. Syst. Evol. Microbiol.">
        <title>Complete genome of a new Firmicutes species belonging to the dominant human colonic microbiota ('Ruminococcus bicirculans') reveals two chromosomes and a selective capacity to utilize plant glucans.</title>
        <authorList>
            <consortium name="NISC Comparative Sequencing Program"/>
            <person name="Wegmann U."/>
            <person name="Louis P."/>
            <person name="Goesmann A."/>
            <person name="Henrissat B."/>
            <person name="Duncan S.H."/>
            <person name="Flint H.J."/>
        </authorList>
    </citation>
    <scope>NUCLEOTIDE SEQUENCE</scope>
    <source>
        <strain evidence="2">CGMCC 1.15644</strain>
    </source>
</reference>
<evidence type="ECO:0000259" key="1">
    <source>
        <dbReference type="Pfam" id="PF17293"/>
    </source>
</evidence>
<sequence length="117" mass="13626">MKSNQTLKILFWHRKSKADLKDYAPIICRISIDGKDAEFSTGQKVHINNWDVELKKVVRSENAKKINSELNRISSVLEVNFTVLKTKYEFITPTMLKNSYKNITIESKGQIKSHNLW</sequence>
<name>A0A4V2RYI7_9SPHI</name>
<comment type="caution">
    <text evidence="3">The sequence shown here is derived from an EMBL/GenBank/DDBJ whole genome shotgun (WGS) entry which is preliminary data.</text>
</comment>
<protein>
    <submittedName>
        <fullName evidence="3">Integrase-like protein</fullName>
    </submittedName>
</protein>
<proteinExistence type="predicted"/>
<evidence type="ECO:0000313" key="5">
    <source>
        <dbReference type="Proteomes" id="UP000622648"/>
    </source>
</evidence>
<dbReference type="Proteomes" id="UP000295684">
    <property type="component" value="Unassembled WGS sequence"/>
</dbReference>
<organism evidence="3 4">
    <name type="scientific">Pedobacter psychrotolerans</name>
    <dbReference type="NCBI Taxonomy" id="1843235"/>
    <lineage>
        <taxon>Bacteria</taxon>
        <taxon>Pseudomonadati</taxon>
        <taxon>Bacteroidota</taxon>
        <taxon>Sphingobacteriia</taxon>
        <taxon>Sphingobacteriales</taxon>
        <taxon>Sphingobacteriaceae</taxon>
        <taxon>Pedobacter</taxon>
    </lineage>
</organism>
<evidence type="ECO:0000313" key="4">
    <source>
        <dbReference type="Proteomes" id="UP000295684"/>
    </source>
</evidence>
<feature type="domain" description="Arm DNA-binding" evidence="1">
    <location>
        <begin position="12"/>
        <end position="97"/>
    </location>
</feature>
<keyword evidence="5" id="KW-1185">Reference proteome</keyword>
<dbReference type="RefSeq" id="WP_132535890.1">
    <property type="nucleotide sequence ID" value="NZ_BMJO01000002.1"/>
</dbReference>
<dbReference type="InterPro" id="IPR035386">
    <property type="entry name" value="Arm-DNA-bind_5"/>
</dbReference>
<reference evidence="2" key="4">
    <citation type="submission" date="2024-05" db="EMBL/GenBank/DDBJ databases">
        <authorList>
            <person name="Sun Q."/>
            <person name="Zhou Y."/>
        </authorList>
    </citation>
    <scope>NUCLEOTIDE SEQUENCE</scope>
    <source>
        <strain evidence="2">CGMCC 1.15644</strain>
    </source>
</reference>
<reference evidence="5" key="2">
    <citation type="journal article" date="2019" name="Int. J. Syst. Evol. Microbiol.">
        <title>The Global Catalogue of Microorganisms (GCM) 10K type strain sequencing project: providing services to taxonomists for standard genome sequencing and annotation.</title>
        <authorList>
            <consortium name="The Broad Institute Genomics Platform"/>
            <consortium name="The Broad Institute Genome Sequencing Center for Infectious Disease"/>
            <person name="Wu L."/>
            <person name="Ma J."/>
        </authorList>
    </citation>
    <scope>NUCLEOTIDE SEQUENCE [LARGE SCALE GENOMIC DNA]</scope>
    <source>
        <strain evidence="5">CGMCC 1.15644</strain>
    </source>
</reference>
<reference evidence="3 4" key="3">
    <citation type="submission" date="2019-03" db="EMBL/GenBank/DDBJ databases">
        <title>Genomic Encyclopedia of Type Strains, Phase IV (KMG-IV): sequencing the most valuable type-strain genomes for metagenomic binning, comparative biology and taxonomic classification.</title>
        <authorList>
            <person name="Goeker M."/>
        </authorList>
    </citation>
    <scope>NUCLEOTIDE SEQUENCE [LARGE SCALE GENOMIC DNA]</scope>
    <source>
        <strain evidence="3 4">DSM 103236</strain>
    </source>
</reference>
<dbReference type="EMBL" id="BMJO01000002">
    <property type="protein sequence ID" value="GGE50028.1"/>
    <property type="molecule type" value="Genomic_DNA"/>
</dbReference>